<dbReference type="InterPro" id="IPR025241">
    <property type="entry name" value="DUF4190"/>
</dbReference>
<evidence type="ECO:0000256" key="1">
    <source>
        <dbReference type="SAM" id="MobiDB-lite"/>
    </source>
</evidence>
<proteinExistence type="predicted"/>
<keyword evidence="2" id="KW-0812">Transmembrane</keyword>
<feature type="transmembrane region" description="Helical" evidence="2">
    <location>
        <begin position="117"/>
        <end position="145"/>
    </location>
</feature>
<dbReference type="Proteomes" id="UP000327039">
    <property type="component" value="Unassembled WGS sequence"/>
</dbReference>
<protein>
    <submittedName>
        <fullName evidence="4">DUF4190 domain-containing protein</fullName>
    </submittedName>
</protein>
<feature type="compositionally biased region" description="Pro residues" evidence="1">
    <location>
        <begin position="19"/>
        <end position="32"/>
    </location>
</feature>
<feature type="domain" description="DUF4190" evidence="3">
    <location>
        <begin position="70"/>
        <end position="132"/>
    </location>
</feature>
<feature type="region of interest" description="Disordered" evidence="1">
    <location>
        <begin position="1"/>
        <end position="38"/>
    </location>
</feature>
<dbReference type="AlphaFoldDB" id="A0A5J5ITW6"/>
<gene>
    <name evidence="4" type="ORF">F6B42_09100</name>
</gene>
<feature type="transmembrane region" description="Helical" evidence="2">
    <location>
        <begin position="69"/>
        <end position="96"/>
    </location>
</feature>
<sequence>MSDTNPPQQPQPTSGDAPYTPPAPPAAPPYASAPPSGYSAPAGGYQPAAYPAPAYGGAYGAYQQQKTNVLAIISMIASIVGIVFILPIIGSIAGVIMGHISLAQIKRTAEKGRGMALAGLIIGYAGLAFAVLGIILFASFIGWAVQQDSSYSSYSSGF</sequence>
<evidence type="ECO:0000259" key="3">
    <source>
        <dbReference type="Pfam" id="PF13828"/>
    </source>
</evidence>
<dbReference type="OrthoDB" id="4374883at2"/>
<reference evidence="5" key="1">
    <citation type="submission" date="2019-09" db="EMBL/GenBank/DDBJ databases">
        <title>Mumia zhuanghuii sp. nov. isolated from the intestinal contents of plateau pika (Ochotona curzoniae) in the Qinghai-Tibet plateau of China.</title>
        <authorList>
            <person name="Tian Z."/>
        </authorList>
    </citation>
    <scope>NUCLEOTIDE SEQUENCE [LARGE SCALE GENOMIC DNA]</scope>
    <source>
        <strain evidence="5">DSM 25564</strain>
    </source>
</reference>
<name>A0A5J5ITW6_9MICO</name>
<dbReference type="RefSeq" id="WP_150419299.1">
    <property type="nucleotide sequence ID" value="NZ_VYRZ01000002.1"/>
</dbReference>
<evidence type="ECO:0000313" key="4">
    <source>
        <dbReference type="EMBL" id="KAA9087103.1"/>
    </source>
</evidence>
<evidence type="ECO:0000256" key="2">
    <source>
        <dbReference type="SAM" id="Phobius"/>
    </source>
</evidence>
<organism evidence="4 5">
    <name type="scientific">Microbacterium radiodurans</name>
    <dbReference type="NCBI Taxonomy" id="661398"/>
    <lineage>
        <taxon>Bacteria</taxon>
        <taxon>Bacillati</taxon>
        <taxon>Actinomycetota</taxon>
        <taxon>Actinomycetes</taxon>
        <taxon>Micrococcales</taxon>
        <taxon>Microbacteriaceae</taxon>
        <taxon>Microbacterium</taxon>
    </lineage>
</organism>
<evidence type="ECO:0000313" key="5">
    <source>
        <dbReference type="Proteomes" id="UP000327039"/>
    </source>
</evidence>
<keyword evidence="2" id="KW-0472">Membrane</keyword>
<comment type="caution">
    <text evidence="4">The sequence shown here is derived from an EMBL/GenBank/DDBJ whole genome shotgun (WGS) entry which is preliminary data.</text>
</comment>
<dbReference type="EMBL" id="VYRZ01000002">
    <property type="protein sequence ID" value="KAA9087103.1"/>
    <property type="molecule type" value="Genomic_DNA"/>
</dbReference>
<keyword evidence="5" id="KW-1185">Reference proteome</keyword>
<keyword evidence="2" id="KW-1133">Transmembrane helix</keyword>
<dbReference type="Pfam" id="PF13828">
    <property type="entry name" value="DUF4190"/>
    <property type="match status" value="1"/>
</dbReference>
<accession>A0A5J5ITW6</accession>